<reference evidence="5" key="1">
    <citation type="submission" date="2022-12" db="EMBL/GenBank/DDBJ databases">
        <title>Marinomonas 15G1-11 sp. nov, isolated from marine algae.</title>
        <authorList>
            <person name="Butt M."/>
            <person name="Choi D.G."/>
            <person name="Kim J.M."/>
            <person name="Lee J.K."/>
            <person name="Baek J.H."/>
            <person name="Jeon C.O."/>
        </authorList>
    </citation>
    <scope>NUCLEOTIDE SEQUENCE</scope>
    <source>
        <strain evidence="5">15G1-11</strain>
    </source>
</reference>
<protein>
    <submittedName>
        <fullName evidence="5">Copper resistance protein CopC</fullName>
    </submittedName>
</protein>
<sequence>MNKIKLALSVFAMTAAVNVYAHGMMKMTYPEDGSMLMAQAERVEMHFQQPMQVVSLKVIGSDNKPVAIKYDRKAAATEHFKAMLPKLTPDTYSVQWKAMGEDGHMMKGSYSFMQH</sequence>
<dbReference type="InterPro" id="IPR007348">
    <property type="entry name" value="CopC_dom"/>
</dbReference>
<dbReference type="InterPro" id="IPR014756">
    <property type="entry name" value="Ig_E-set"/>
</dbReference>
<evidence type="ECO:0000259" key="4">
    <source>
        <dbReference type="Pfam" id="PF04234"/>
    </source>
</evidence>
<keyword evidence="2" id="KW-0186">Copper</keyword>
<evidence type="ECO:0000313" key="5">
    <source>
        <dbReference type="EMBL" id="MCZ2722406.1"/>
    </source>
</evidence>
<dbReference type="Gene3D" id="2.60.40.1220">
    <property type="match status" value="1"/>
</dbReference>
<comment type="caution">
    <text evidence="5">The sequence shown here is derived from an EMBL/GenBank/DDBJ whole genome shotgun (WGS) entry which is preliminary data.</text>
</comment>
<evidence type="ECO:0000313" key="6">
    <source>
        <dbReference type="Proteomes" id="UP001149719"/>
    </source>
</evidence>
<dbReference type="EMBL" id="JAPUBN010000017">
    <property type="protein sequence ID" value="MCZ2722406.1"/>
    <property type="molecule type" value="Genomic_DNA"/>
</dbReference>
<feature type="chain" id="PRO_5045485629" evidence="3">
    <location>
        <begin position="22"/>
        <end position="115"/>
    </location>
</feature>
<dbReference type="Proteomes" id="UP001149719">
    <property type="component" value="Unassembled WGS sequence"/>
</dbReference>
<feature type="signal peptide" evidence="3">
    <location>
        <begin position="1"/>
        <end position="21"/>
    </location>
</feature>
<organism evidence="5 6">
    <name type="scientific">Marinomonas phaeophyticola</name>
    <dbReference type="NCBI Taxonomy" id="3004091"/>
    <lineage>
        <taxon>Bacteria</taxon>
        <taxon>Pseudomonadati</taxon>
        <taxon>Pseudomonadota</taxon>
        <taxon>Gammaproteobacteria</taxon>
        <taxon>Oceanospirillales</taxon>
        <taxon>Oceanospirillaceae</taxon>
        <taxon>Marinomonas</taxon>
    </lineage>
</organism>
<evidence type="ECO:0000256" key="3">
    <source>
        <dbReference type="SAM" id="SignalP"/>
    </source>
</evidence>
<evidence type="ECO:0000256" key="2">
    <source>
        <dbReference type="ARBA" id="ARBA00023008"/>
    </source>
</evidence>
<name>A0ABT4JVK0_9GAMM</name>
<dbReference type="InterPro" id="IPR014755">
    <property type="entry name" value="Cu-Rt/internalin_Ig-like"/>
</dbReference>
<feature type="domain" description="CopC" evidence="4">
    <location>
        <begin position="22"/>
        <end position="112"/>
    </location>
</feature>
<evidence type="ECO:0000256" key="1">
    <source>
        <dbReference type="ARBA" id="ARBA00022729"/>
    </source>
</evidence>
<gene>
    <name evidence="5" type="ORF">O1D97_12415</name>
</gene>
<dbReference type="SUPFAM" id="SSF81296">
    <property type="entry name" value="E set domains"/>
    <property type="match status" value="1"/>
</dbReference>
<keyword evidence="1 3" id="KW-0732">Signal</keyword>
<keyword evidence="6" id="KW-1185">Reference proteome</keyword>
<proteinExistence type="predicted"/>
<accession>A0ABT4JVK0</accession>
<dbReference type="RefSeq" id="WP_191600077.1">
    <property type="nucleotide sequence ID" value="NZ_JAPUBN010000017.1"/>
</dbReference>
<dbReference type="Pfam" id="PF04234">
    <property type="entry name" value="CopC"/>
    <property type="match status" value="1"/>
</dbReference>